<feature type="active site" description="O-(5'-phospho-DNA)-tyrosine intermediate" evidence="11 12">
    <location>
        <position position="107"/>
    </location>
</feature>
<evidence type="ECO:0000256" key="7">
    <source>
        <dbReference type="ARBA" id="ARBA00022842"/>
    </source>
</evidence>
<dbReference type="PROSITE" id="PS52041">
    <property type="entry name" value="TOPO_IIB"/>
    <property type="match status" value="1"/>
</dbReference>
<dbReference type="eggNOG" id="arCOG04143">
    <property type="taxonomic scope" value="Archaea"/>
</dbReference>
<evidence type="ECO:0000259" key="14">
    <source>
        <dbReference type="Pfam" id="PF20768"/>
    </source>
</evidence>
<comment type="subunit">
    <text evidence="11">Homodimer. Heterotetramer of two Top6A and two Top6B chains.</text>
</comment>
<evidence type="ECO:0000256" key="10">
    <source>
        <dbReference type="ARBA" id="ARBA00023235"/>
    </source>
</evidence>
<dbReference type="InterPro" id="IPR013049">
    <property type="entry name" value="Spo11/TopoVI_A_N"/>
</dbReference>
<evidence type="ECO:0000256" key="9">
    <source>
        <dbReference type="ARBA" id="ARBA00023125"/>
    </source>
</evidence>
<feature type="binding site" evidence="11">
    <location>
        <position position="260"/>
    </location>
    <ligand>
        <name>Mg(2+)</name>
        <dbReference type="ChEBI" id="CHEBI:18420"/>
    </ligand>
</feature>
<comment type="catalytic activity">
    <reaction evidence="1 11 12">
        <text>ATP-dependent breakage, passage and rejoining of double-stranded DNA.</text>
        <dbReference type="EC" id="5.6.2.2"/>
    </reaction>
</comment>
<dbReference type="InterPro" id="IPR034136">
    <property type="entry name" value="TOPRIM_Topo6A/Spo11"/>
</dbReference>
<evidence type="ECO:0000313" key="16">
    <source>
        <dbReference type="EMBL" id="AEM39152.1"/>
    </source>
</evidence>
<evidence type="ECO:0000256" key="1">
    <source>
        <dbReference type="ARBA" id="ARBA00000185"/>
    </source>
</evidence>
<organism evidence="16 17">
    <name type="scientific">Pyrolobus fumarii (strain DSM 11204 / 1A)</name>
    <dbReference type="NCBI Taxonomy" id="694429"/>
    <lineage>
        <taxon>Archaea</taxon>
        <taxon>Thermoproteota</taxon>
        <taxon>Thermoprotei</taxon>
        <taxon>Desulfurococcales</taxon>
        <taxon>Pyrodictiaceae</taxon>
        <taxon>Pyrolobus</taxon>
    </lineage>
</organism>
<evidence type="ECO:0000256" key="11">
    <source>
        <dbReference type="HAMAP-Rule" id="MF_00132"/>
    </source>
</evidence>
<dbReference type="GO" id="GO:0003677">
    <property type="term" value="F:DNA binding"/>
    <property type="evidence" value="ECO:0007669"/>
    <property type="project" value="UniProtKB-UniRule"/>
</dbReference>
<dbReference type="NCBIfam" id="NF003336">
    <property type="entry name" value="PRK04342.1-5"/>
    <property type="match status" value="1"/>
</dbReference>
<evidence type="ECO:0000259" key="13">
    <source>
        <dbReference type="Pfam" id="PF04406"/>
    </source>
</evidence>
<dbReference type="OrthoDB" id="5866at2157"/>
<feature type="binding site" evidence="11">
    <location>
        <position position="208"/>
    </location>
    <ligand>
        <name>Mg(2+)</name>
        <dbReference type="ChEBI" id="CHEBI:18420"/>
    </ligand>
</feature>
<dbReference type="GO" id="GO:0006260">
    <property type="term" value="P:DNA replication"/>
    <property type="evidence" value="ECO:0007669"/>
    <property type="project" value="UniProtKB-UniRule"/>
</dbReference>
<evidence type="ECO:0000256" key="3">
    <source>
        <dbReference type="ARBA" id="ARBA00006559"/>
    </source>
</evidence>
<dbReference type="InParanoid" id="G0EGC7"/>
<dbReference type="PANTHER" id="PTHR10848:SF0">
    <property type="entry name" value="MEIOTIC RECOMBINATION PROTEIN SPO11"/>
    <property type="match status" value="1"/>
</dbReference>
<sequence>MSIDRVIDKVDAEARKRAIQVFRERFKMILDQLQKGENPTLVLPKRTLSNTIYDEKRKMLLLGPEKLRRSLFNLHEAKKFMQTMLMAKIIYEALVNDEYPTIRDLYYRGKHTIVFVDDRGRRIEENTWDEQKESDAVIRDIEVFTGMLREEMLILSKEKGKVVGNMRIRSGNDVIDLSKMGHGAWAIEPTPDLIEFLDVDAEFVLVIEKDAVFQQLHRIGFWRKYRAILVTSAGQPDRATRRFVRRLNEELGLPVYILTDADPYGWYIYSVFKIGSITLSYESERLATPKARFLGVSMTDIFGDERKKPYLTETERRNFIIKAKDADIKRAEELRNYKWFQTPQWRKEIDIFLRKKAKLEIEALAGKGLRFLAFKYIPEKIETGDFIE</sequence>
<keyword evidence="5 11" id="KW-0547">Nucleotide-binding</keyword>
<dbReference type="CDD" id="cd00223">
    <property type="entry name" value="TOPRIM_TopoIIB_SPO"/>
    <property type="match status" value="1"/>
</dbReference>
<evidence type="ECO:0000256" key="12">
    <source>
        <dbReference type="PROSITE-ProRule" id="PRU01385"/>
    </source>
</evidence>
<dbReference type="FunCoup" id="G0EGC7">
    <property type="interactions" value="72"/>
</dbReference>
<dbReference type="GO" id="GO:0005694">
    <property type="term" value="C:chromosome"/>
    <property type="evidence" value="ECO:0007669"/>
    <property type="project" value="InterPro"/>
</dbReference>
<dbReference type="STRING" id="694429.Pyrfu_1293"/>
<dbReference type="EC" id="5.6.2.2" evidence="11"/>
<evidence type="ECO:0000256" key="4">
    <source>
        <dbReference type="ARBA" id="ARBA00022723"/>
    </source>
</evidence>
<dbReference type="AlphaFoldDB" id="G0EGC7"/>
<dbReference type="GO" id="GO:0005524">
    <property type="term" value="F:ATP binding"/>
    <property type="evidence" value="ECO:0007669"/>
    <property type="project" value="UniProtKB-KW"/>
</dbReference>
<dbReference type="SUPFAM" id="SSF56726">
    <property type="entry name" value="DNA topoisomerase IV, alpha subunit"/>
    <property type="match status" value="1"/>
</dbReference>
<dbReference type="Pfam" id="PF04406">
    <property type="entry name" value="TP6A_N"/>
    <property type="match status" value="1"/>
</dbReference>
<proteinExistence type="inferred from homology"/>
<dbReference type="Pfam" id="PF20768">
    <property type="entry name" value="Topo_VI_alpha"/>
    <property type="match status" value="1"/>
</dbReference>
<dbReference type="HAMAP" id="MF_00132">
    <property type="entry name" value="Top6A"/>
    <property type="match status" value="1"/>
</dbReference>
<keyword evidence="7 11" id="KW-0460">Magnesium</keyword>
<dbReference type="InterPro" id="IPR049333">
    <property type="entry name" value="Topo_VI_alpha"/>
</dbReference>
<dbReference type="FunFam" id="3.40.1360.10:FF:000011">
    <property type="entry name" value="Type 2 DNA topoisomerase 6 subunit A"/>
    <property type="match status" value="1"/>
</dbReference>
<keyword evidence="9 11" id="KW-0238">DNA-binding</keyword>
<keyword evidence="10 11" id="KW-0413">Isomerase</keyword>
<keyword evidence="8 11" id="KW-0799">Topoisomerase</keyword>
<comment type="cofactor">
    <cofactor evidence="2 11">
        <name>Mg(2+)</name>
        <dbReference type="ChEBI" id="CHEBI:18420"/>
    </cofactor>
</comment>
<evidence type="ECO:0000256" key="6">
    <source>
        <dbReference type="ARBA" id="ARBA00022840"/>
    </source>
</evidence>
<dbReference type="GO" id="GO:0003918">
    <property type="term" value="F:DNA topoisomerase type II (double strand cut, ATP-hydrolyzing) activity"/>
    <property type="evidence" value="ECO:0007669"/>
    <property type="project" value="UniProtKB-UniRule"/>
</dbReference>
<keyword evidence="6 11" id="KW-0067">ATP-binding</keyword>
<evidence type="ECO:0000256" key="2">
    <source>
        <dbReference type="ARBA" id="ARBA00001946"/>
    </source>
</evidence>
<accession>G0EGC7</accession>
<dbReference type="GeneID" id="11138476"/>
<dbReference type="EMBL" id="CP002838">
    <property type="protein sequence ID" value="AEM39152.1"/>
    <property type="molecule type" value="Genomic_DNA"/>
</dbReference>
<evidence type="ECO:0000313" key="17">
    <source>
        <dbReference type="Proteomes" id="UP000001037"/>
    </source>
</evidence>
<reference evidence="16 17" key="1">
    <citation type="journal article" date="2011" name="Stand. Genomic Sci.">
        <title>Complete genome sequence of the hyperthermophilic chemolithoautotroph Pyrolobus fumarii type strain (1A).</title>
        <authorList>
            <person name="Anderson I."/>
            <person name="Goker M."/>
            <person name="Nolan M."/>
            <person name="Lucas S."/>
            <person name="Hammon N."/>
            <person name="Deshpande S."/>
            <person name="Cheng J.F."/>
            <person name="Tapia R."/>
            <person name="Han C."/>
            <person name="Goodwin L."/>
            <person name="Pitluck S."/>
            <person name="Huntemann M."/>
            <person name="Liolios K."/>
            <person name="Ivanova N."/>
            <person name="Pagani I."/>
            <person name="Mavromatis K."/>
            <person name="Ovchinikova G."/>
            <person name="Pati A."/>
            <person name="Chen A."/>
            <person name="Palaniappan K."/>
            <person name="Land M."/>
            <person name="Hauser L."/>
            <person name="Brambilla E.M."/>
            <person name="Huber H."/>
            <person name="Yasawong M."/>
            <person name="Rohde M."/>
            <person name="Spring S."/>
            <person name="Abt B."/>
            <person name="Sikorski J."/>
            <person name="Wirth R."/>
            <person name="Detter J.C."/>
            <person name="Woyke T."/>
            <person name="Bristow J."/>
            <person name="Eisen J.A."/>
            <person name="Markowitz V."/>
            <person name="Hugenholtz P."/>
            <person name="Kyrpides N.C."/>
            <person name="Klenk H.P."/>
            <person name="Lapidus A."/>
        </authorList>
    </citation>
    <scope>NUCLEOTIDE SEQUENCE [LARGE SCALE GENOMIC DNA]</scope>
    <source>
        <strain evidence="17">DSM 11204 / 1A</strain>
    </source>
</reference>
<comment type="similarity">
    <text evidence="3 11 12">Belongs to the TOP6A family.</text>
</comment>
<dbReference type="RefSeq" id="WP_014026829.1">
    <property type="nucleotide sequence ID" value="NC_015931.1"/>
</dbReference>
<feature type="domain" description="Type II DNA topoisomerase VI subunit A all-beta" evidence="14">
    <location>
        <begin position="158"/>
        <end position="200"/>
    </location>
</feature>
<dbReference type="Pfam" id="PF21180">
    <property type="entry name" value="TOP6A-Spo11_Toprim"/>
    <property type="match status" value="1"/>
</dbReference>
<dbReference type="PANTHER" id="PTHR10848">
    <property type="entry name" value="MEIOTIC RECOMBINATION PROTEIN SPO11"/>
    <property type="match status" value="1"/>
</dbReference>
<dbReference type="KEGG" id="pfm:Pyrfu_1293"/>
<dbReference type="PRINTS" id="PR01550">
    <property type="entry name" value="TOP6AFAMILY"/>
</dbReference>
<dbReference type="HOGENOM" id="CLU_037229_1_0_2"/>
<feature type="domain" description="Spo11/DNA topoisomerase VI subunit A N-terminal" evidence="13">
    <location>
        <begin position="78"/>
        <end position="154"/>
    </location>
</feature>
<feature type="domain" description="Topoisomerase 6 subunit A/Spo11 TOPRIM" evidence="15">
    <location>
        <begin position="203"/>
        <end position="381"/>
    </location>
</feature>
<evidence type="ECO:0000256" key="8">
    <source>
        <dbReference type="ARBA" id="ARBA00023029"/>
    </source>
</evidence>
<dbReference type="Gene3D" id="1.10.10.10">
    <property type="entry name" value="Winged helix-like DNA-binding domain superfamily/Winged helix DNA-binding domain"/>
    <property type="match status" value="1"/>
</dbReference>
<dbReference type="InterPro" id="IPR004085">
    <property type="entry name" value="TopoVI_A"/>
</dbReference>
<protein>
    <recommendedName>
        <fullName evidence="11">Type 2 DNA topoisomerase 6 subunit A</fullName>
        <ecNumber evidence="11">5.6.2.2</ecNumber>
    </recommendedName>
    <alternativeName>
        <fullName evidence="11">Type II DNA topoisomerase VI subunit A</fullName>
    </alternativeName>
</protein>
<keyword evidence="17" id="KW-1185">Reference proteome</keyword>
<comment type="function">
    <text evidence="11">Relaxes both positive and negative superturns and exhibits a strong decatenase activity.</text>
</comment>
<dbReference type="Proteomes" id="UP000001037">
    <property type="component" value="Chromosome"/>
</dbReference>
<gene>
    <name evidence="11" type="primary">top6A</name>
    <name evidence="16" type="ordered locus">Pyrfu_1293</name>
</gene>
<dbReference type="InterPro" id="IPR036388">
    <property type="entry name" value="WH-like_DNA-bd_sf"/>
</dbReference>
<name>G0EGC7_PYRF1</name>
<dbReference type="Gene3D" id="3.40.1360.10">
    <property type="match status" value="1"/>
</dbReference>
<dbReference type="GO" id="GO:0000287">
    <property type="term" value="F:magnesium ion binding"/>
    <property type="evidence" value="ECO:0007669"/>
    <property type="project" value="UniProtKB-UniRule"/>
</dbReference>
<dbReference type="InterPro" id="IPR002815">
    <property type="entry name" value="Spo11/TopoVI_A"/>
</dbReference>
<dbReference type="InterPro" id="IPR036078">
    <property type="entry name" value="Spo11/TopoVI_A_sf"/>
</dbReference>
<keyword evidence="4 11" id="KW-0479">Metal-binding</keyword>
<evidence type="ECO:0000256" key="5">
    <source>
        <dbReference type="ARBA" id="ARBA00022741"/>
    </source>
</evidence>
<evidence type="ECO:0000259" key="15">
    <source>
        <dbReference type="Pfam" id="PF21180"/>
    </source>
</evidence>
<dbReference type="PRINTS" id="PR01552">
    <property type="entry name" value="TPISMRASE6A"/>
</dbReference>
<dbReference type="GO" id="GO:0006265">
    <property type="term" value="P:DNA topological change"/>
    <property type="evidence" value="ECO:0007669"/>
    <property type="project" value="UniProtKB-UniRule"/>
</dbReference>